<sequence length="322" mass="36393">MYSTGTSNRSPPQSRSGSPWYSRFPDLNPAGDYSQSWPPQILTIADHEIWRIALLPKSCSPLEPSDLRHNERVEYLGQGILTALVSDFLYTKFIEYGERSLAAMQEALLDIAVLSNICNKIELPQFLPTSSSDRFLNENSSALLFEAYIGSLYHDRGAEGYPEIRNWFFFLIKPYATMCKNNYDQYVDSQRGSRDPQLNSPPRRGGYSSSSYSGYGMADPSMIIRPGTAAPDLGTYGTPYRSSRDRGAGDYIQELKEYCEKMRWAPPVYFDENNQKDGDLIEWFSTVSIDGNTIAESTSWAKSKKMARAMASKVALNRLKNF</sequence>
<comment type="caution">
    <text evidence="9">The sequence shown here is derived from an EMBL/GenBank/DDBJ whole genome shotgun (WGS) entry which is preliminary data.</text>
</comment>
<dbReference type="SUPFAM" id="SSF69065">
    <property type="entry name" value="RNase III domain-like"/>
    <property type="match status" value="1"/>
</dbReference>
<keyword evidence="10" id="KW-1185">Reference proteome</keyword>
<feature type="compositionally biased region" description="Polar residues" evidence="6">
    <location>
        <begin position="1"/>
        <end position="19"/>
    </location>
</feature>
<dbReference type="SMART" id="SM00535">
    <property type="entry name" value="RIBOc"/>
    <property type="match status" value="1"/>
</dbReference>
<evidence type="ECO:0000313" key="10">
    <source>
        <dbReference type="Proteomes" id="UP001373714"/>
    </source>
</evidence>
<dbReference type="InterPro" id="IPR036389">
    <property type="entry name" value="RNase_III_sf"/>
</dbReference>
<dbReference type="GO" id="GO:0010468">
    <property type="term" value="P:regulation of gene expression"/>
    <property type="evidence" value="ECO:0007669"/>
    <property type="project" value="TreeGrafter"/>
</dbReference>
<feature type="domain" description="RNase III" evidence="8">
    <location>
        <begin position="42"/>
        <end position="157"/>
    </location>
</feature>
<evidence type="ECO:0000256" key="4">
    <source>
        <dbReference type="ARBA" id="ARBA00022884"/>
    </source>
</evidence>
<keyword evidence="4 5" id="KW-0694">RNA-binding</keyword>
<organism evidence="9 10">
    <name type="scientific">Orbilia blumenaviensis</name>
    <dbReference type="NCBI Taxonomy" id="1796055"/>
    <lineage>
        <taxon>Eukaryota</taxon>
        <taxon>Fungi</taxon>
        <taxon>Dikarya</taxon>
        <taxon>Ascomycota</taxon>
        <taxon>Pezizomycotina</taxon>
        <taxon>Orbiliomycetes</taxon>
        <taxon>Orbiliales</taxon>
        <taxon>Orbiliaceae</taxon>
        <taxon>Orbilia</taxon>
    </lineage>
</organism>
<evidence type="ECO:0000259" key="8">
    <source>
        <dbReference type="PROSITE" id="PS50142"/>
    </source>
</evidence>
<accession>A0AAV9UEQ5</accession>
<protein>
    <submittedName>
        <fullName evidence="9">Uncharacterized protein</fullName>
    </submittedName>
</protein>
<evidence type="ECO:0000256" key="5">
    <source>
        <dbReference type="PROSITE-ProRule" id="PRU00266"/>
    </source>
</evidence>
<dbReference type="AlphaFoldDB" id="A0AAV9UEQ5"/>
<evidence type="ECO:0000313" key="9">
    <source>
        <dbReference type="EMBL" id="KAK6338512.1"/>
    </source>
</evidence>
<evidence type="ECO:0000256" key="2">
    <source>
        <dbReference type="ARBA" id="ARBA00022759"/>
    </source>
</evidence>
<dbReference type="PROSITE" id="PS50137">
    <property type="entry name" value="DS_RBD"/>
    <property type="match status" value="1"/>
</dbReference>
<dbReference type="Gene3D" id="1.10.1520.10">
    <property type="entry name" value="Ribonuclease III domain"/>
    <property type="match status" value="1"/>
</dbReference>
<evidence type="ECO:0000256" key="3">
    <source>
        <dbReference type="ARBA" id="ARBA00022801"/>
    </source>
</evidence>
<feature type="region of interest" description="Disordered" evidence="6">
    <location>
        <begin position="188"/>
        <end position="210"/>
    </location>
</feature>
<keyword evidence="1" id="KW-0540">Nuclease</keyword>
<dbReference type="InterPro" id="IPR014720">
    <property type="entry name" value="dsRBD_dom"/>
</dbReference>
<gene>
    <name evidence="9" type="ORF">TWF730_002575</name>
</gene>
<dbReference type="InterPro" id="IPR000999">
    <property type="entry name" value="RNase_III_dom"/>
</dbReference>
<feature type="compositionally biased region" description="Polar residues" evidence="6">
    <location>
        <begin position="188"/>
        <end position="200"/>
    </location>
</feature>
<evidence type="ECO:0000256" key="6">
    <source>
        <dbReference type="SAM" id="MobiDB-lite"/>
    </source>
</evidence>
<dbReference type="PANTHER" id="PTHR11207:SF0">
    <property type="entry name" value="RIBONUCLEASE 3"/>
    <property type="match status" value="1"/>
</dbReference>
<dbReference type="SMART" id="SM00358">
    <property type="entry name" value="DSRM"/>
    <property type="match status" value="1"/>
</dbReference>
<proteinExistence type="predicted"/>
<evidence type="ECO:0000259" key="7">
    <source>
        <dbReference type="PROSITE" id="PS50137"/>
    </source>
</evidence>
<dbReference type="PROSITE" id="PS50142">
    <property type="entry name" value="RNASE_3_2"/>
    <property type="match status" value="1"/>
</dbReference>
<dbReference type="PANTHER" id="PTHR11207">
    <property type="entry name" value="RIBONUCLEASE III"/>
    <property type="match status" value="1"/>
</dbReference>
<dbReference type="SUPFAM" id="SSF54768">
    <property type="entry name" value="dsRNA-binding domain-like"/>
    <property type="match status" value="1"/>
</dbReference>
<name>A0AAV9UEQ5_9PEZI</name>
<dbReference type="EMBL" id="JAVHNS010000012">
    <property type="protein sequence ID" value="KAK6338512.1"/>
    <property type="molecule type" value="Genomic_DNA"/>
</dbReference>
<dbReference type="Pfam" id="PF14622">
    <property type="entry name" value="Ribonucleas_3_3"/>
    <property type="match status" value="1"/>
</dbReference>
<dbReference type="GO" id="GO:0006396">
    <property type="term" value="P:RNA processing"/>
    <property type="evidence" value="ECO:0007669"/>
    <property type="project" value="InterPro"/>
</dbReference>
<evidence type="ECO:0000256" key="1">
    <source>
        <dbReference type="ARBA" id="ARBA00022722"/>
    </source>
</evidence>
<keyword evidence="2" id="KW-0255">Endonuclease</keyword>
<reference evidence="9 10" key="1">
    <citation type="submission" date="2019-10" db="EMBL/GenBank/DDBJ databases">
        <authorList>
            <person name="Palmer J.M."/>
        </authorList>
    </citation>
    <scope>NUCLEOTIDE SEQUENCE [LARGE SCALE GENOMIC DNA]</scope>
    <source>
        <strain evidence="9 10">TWF730</strain>
    </source>
</reference>
<dbReference type="CDD" id="cd00593">
    <property type="entry name" value="RIBOc"/>
    <property type="match status" value="1"/>
</dbReference>
<dbReference type="CDD" id="cd00048">
    <property type="entry name" value="DSRM_SF"/>
    <property type="match status" value="1"/>
</dbReference>
<dbReference type="Proteomes" id="UP001373714">
    <property type="component" value="Unassembled WGS sequence"/>
</dbReference>
<dbReference type="Gene3D" id="3.30.160.20">
    <property type="match status" value="1"/>
</dbReference>
<feature type="domain" description="DRBM" evidence="7">
    <location>
        <begin position="250"/>
        <end position="321"/>
    </location>
</feature>
<keyword evidence="3" id="KW-0378">Hydrolase</keyword>
<dbReference type="GO" id="GO:0003725">
    <property type="term" value="F:double-stranded RNA binding"/>
    <property type="evidence" value="ECO:0007669"/>
    <property type="project" value="TreeGrafter"/>
</dbReference>
<dbReference type="GO" id="GO:0004525">
    <property type="term" value="F:ribonuclease III activity"/>
    <property type="evidence" value="ECO:0007669"/>
    <property type="project" value="InterPro"/>
</dbReference>
<feature type="region of interest" description="Disordered" evidence="6">
    <location>
        <begin position="1"/>
        <end position="21"/>
    </location>
</feature>
<dbReference type="Pfam" id="PF00035">
    <property type="entry name" value="dsrm"/>
    <property type="match status" value="1"/>
</dbReference>